<dbReference type="PANTHER" id="PTHR23071:SF1">
    <property type="entry name" value="GPI ETHANOLAMINE PHOSPHATE TRANSFERASE 3"/>
    <property type="match status" value="1"/>
</dbReference>
<organism evidence="1 2">
    <name type="scientific">Romboutsia faecis</name>
    <dbReference type="NCBI Taxonomy" id="2764597"/>
    <lineage>
        <taxon>Bacteria</taxon>
        <taxon>Bacillati</taxon>
        <taxon>Bacillota</taxon>
        <taxon>Clostridia</taxon>
        <taxon>Peptostreptococcales</taxon>
        <taxon>Peptostreptococcaceae</taxon>
        <taxon>Romboutsia</taxon>
    </lineage>
</organism>
<dbReference type="InterPro" id="IPR002591">
    <property type="entry name" value="Phosphodiest/P_Trfase"/>
</dbReference>
<dbReference type="PANTHER" id="PTHR23071">
    <property type="entry name" value="PHOSPHATIDYLINOSITOL GLYCAN"/>
    <property type="match status" value="1"/>
</dbReference>
<name>A0ABR7JL08_9FIRM</name>
<dbReference type="Proteomes" id="UP000609849">
    <property type="component" value="Unassembled WGS sequence"/>
</dbReference>
<proteinExistence type="predicted"/>
<protein>
    <submittedName>
        <fullName evidence="1">Alkaline phosphatase family protein</fullName>
    </submittedName>
</protein>
<dbReference type="InterPro" id="IPR017850">
    <property type="entry name" value="Alkaline_phosphatase_core_sf"/>
</dbReference>
<evidence type="ECO:0000313" key="2">
    <source>
        <dbReference type="Proteomes" id="UP000609849"/>
    </source>
</evidence>
<dbReference type="Gene3D" id="3.40.720.10">
    <property type="entry name" value="Alkaline Phosphatase, subunit A"/>
    <property type="match status" value="1"/>
</dbReference>
<reference evidence="1 2" key="1">
    <citation type="submission" date="2020-08" db="EMBL/GenBank/DDBJ databases">
        <authorList>
            <person name="Liu C."/>
            <person name="Sun Q."/>
        </authorList>
    </citation>
    <scope>NUCLEOTIDE SEQUENCE [LARGE SCALE GENOMIC DNA]</scope>
    <source>
        <strain evidence="1 2">NSJ-18</strain>
    </source>
</reference>
<dbReference type="RefSeq" id="WP_153925310.1">
    <property type="nucleotide sequence ID" value="NZ_JACRWE010000001.1"/>
</dbReference>
<gene>
    <name evidence="1" type="ORF">H8923_01940</name>
</gene>
<keyword evidence="2" id="KW-1185">Reference proteome</keyword>
<dbReference type="Pfam" id="PF01663">
    <property type="entry name" value="Phosphodiest"/>
    <property type="match status" value="1"/>
</dbReference>
<dbReference type="EMBL" id="JACRWE010000001">
    <property type="protein sequence ID" value="MBC5995510.1"/>
    <property type="molecule type" value="Genomic_DNA"/>
</dbReference>
<evidence type="ECO:0000313" key="1">
    <source>
        <dbReference type="EMBL" id="MBC5995510.1"/>
    </source>
</evidence>
<comment type="caution">
    <text evidence="1">The sequence shown here is derived from an EMBL/GenBank/DDBJ whole genome shotgun (WGS) entry which is preliminary data.</text>
</comment>
<accession>A0ABR7JL08</accession>
<dbReference type="InterPro" id="IPR039524">
    <property type="entry name" value="PIGO/GPI13"/>
</dbReference>
<sequence length="268" mass="30673">MLNKLVLIVLDGLCYDVAKSQMGFLSHLVEKRIGNLYKIKSELPSMSRPLYETILTGVPPYKSKIVNNGTSRLSNHKSIFKLVKENGGISCAAAYHWISELYNKAPFDYLYDCHQEDKSKSIQYGRFYFDDIYPDSHLFIDGEILRKKHNPHFLYIHPMGIDDIGHKFGKNSKEYRSKVIQVDVILSTFIPIWLEEGYEVVISSDHGMNEDGNHCGISDDERIVPFYYFGTSDINLKIDGVINQTQVAPILCRLIGIEKSSDMEVCIY</sequence>
<dbReference type="SUPFAM" id="SSF53649">
    <property type="entry name" value="Alkaline phosphatase-like"/>
    <property type="match status" value="1"/>
</dbReference>